<keyword evidence="2" id="KW-1185">Reference proteome</keyword>
<gene>
    <name evidence="1" type="ORF">NEF87_000565</name>
</gene>
<reference evidence="1" key="1">
    <citation type="submission" date="2022-09" db="EMBL/GenBank/DDBJ databases">
        <title>Actin cytoskeleton and complex cell architecture in an #Asgard archaeon.</title>
        <authorList>
            <person name="Ponce Toledo R.I."/>
            <person name="Schleper C."/>
            <person name="Rodrigues Oliveira T."/>
            <person name="Wollweber F."/>
            <person name="Xu J."/>
            <person name="Rittmann S."/>
            <person name="Klingl A."/>
            <person name="Pilhofer M."/>
        </authorList>
    </citation>
    <scope>NUCLEOTIDE SEQUENCE</scope>
    <source>
        <strain evidence="1">B-35</strain>
    </source>
</reference>
<sequence>MAEMRDIFQKLIATFDKSDFSYVIVGGFAAKKVSEKGLADTLTRLLNVANNI</sequence>
<dbReference type="EMBL" id="CP104013">
    <property type="protein sequence ID" value="UYP44280.1"/>
    <property type="molecule type" value="Genomic_DNA"/>
</dbReference>
<accession>A0ABY6HL96</accession>
<organism evidence="1 2">
    <name type="scientific">Candidatus Lokiarchaeum ossiferum</name>
    <dbReference type="NCBI Taxonomy" id="2951803"/>
    <lineage>
        <taxon>Archaea</taxon>
        <taxon>Promethearchaeati</taxon>
        <taxon>Promethearchaeota</taxon>
        <taxon>Promethearchaeia</taxon>
        <taxon>Promethearchaeales</taxon>
        <taxon>Promethearchaeaceae</taxon>
        <taxon>Candidatus Lokiarchaeum</taxon>
    </lineage>
</organism>
<evidence type="ECO:0000313" key="2">
    <source>
        <dbReference type="Proteomes" id="UP001208689"/>
    </source>
</evidence>
<protein>
    <recommendedName>
        <fullName evidence="3">50S ribosomal protein L10</fullName>
    </recommendedName>
</protein>
<dbReference type="Proteomes" id="UP001208689">
    <property type="component" value="Chromosome"/>
</dbReference>
<evidence type="ECO:0000313" key="1">
    <source>
        <dbReference type="EMBL" id="UYP44280.1"/>
    </source>
</evidence>
<evidence type="ECO:0008006" key="3">
    <source>
        <dbReference type="Google" id="ProtNLM"/>
    </source>
</evidence>
<name>A0ABY6HL96_9ARCH</name>
<proteinExistence type="predicted"/>